<keyword evidence="13" id="KW-0808">Transferase</keyword>
<dbReference type="EMBL" id="SRIO01000013">
    <property type="protein sequence ID" value="TFZ82048.1"/>
    <property type="molecule type" value="Genomic_DNA"/>
</dbReference>
<dbReference type="GO" id="GO:0005829">
    <property type="term" value="C:cytosol"/>
    <property type="evidence" value="ECO:0007669"/>
    <property type="project" value="TreeGrafter"/>
</dbReference>
<dbReference type="PANTHER" id="PTHR42743:SF10">
    <property type="entry name" value="D-ALANINE AMINOTRANSFERASE"/>
    <property type="match status" value="1"/>
</dbReference>
<dbReference type="GO" id="GO:0008652">
    <property type="term" value="P:amino acid biosynthetic process"/>
    <property type="evidence" value="ECO:0007669"/>
    <property type="project" value="UniProtKB-ARBA"/>
</dbReference>
<evidence type="ECO:0000256" key="3">
    <source>
        <dbReference type="ARBA" id="ARBA00022898"/>
    </source>
</evidence>
<keyword evidence="4" id="KW-0289">Folate biosynthesis</keyword>
<dbReference type="InterPro" id="IPR050571">
    <property type="entry name" value="Class-IV_PLP-Dep_Aminotrnsfr"/>
</dbReference>
<dbReference type="Gene3D" id="3.30.470.10">
    <property type="match status" value="1"/>
</dbReference>
<dbReference type="Pfam" id="PF01063">
    <property type="entry name" value="Aminotran_4"/>
    <property type="match status" value="1"/>
</dbReference>
<evidence type="ECO:0000313" key="13">
    <source>
        <dbReference type="EMBL" id="TFZ82048.1"/>
    </source>
</evidence>
<comment type="cofactor">
    <cofactor evidence="1 12">
        <name>pyridoxal 5'-phosphate</name>
        <dbReference type="ChEBI" id="CHEBI:597326"/>
    </cofactor>
</comment>
<comment type="caution">
    <text evidence="13">The sequence shown here is derived from an EMBL/GenBank/DDBJ whole genome shotgun (WGS) entry which is preliminary data.</text>
</comment>
<dbReference type="Gene3D" id="3.20.10.10">
    <property type="entry name" value="D-amino Acid Aminotransferase, subunit A, domain 2"/>
    <property type="match status" value="1"/>
</dbReference>
<evidence type="ECO:0000256" key="5">
    <source>
        <dbReference type="ARBA" id="ARBA00035633"/>
    </source>
</evidence>
<evidence type="ECO:0000256" key="2">
    <source>
        <dbReference type="ARBA" id="ARBA00009320"/>
    </source>
</evidence>
<evidence type="ECO:0000256" key="8">
    <source>
        <dbReference type="ARBA" id="ARBA00054027"/>
    </source>
</evidence>
<sequence>MVYLNGEFLSLSQARVSVLDRGFLFGDGVYEVIPVYGKKPFLLAEHLDRLDRSLAAIWLHNPLDRDAWHQMIESLIDQQPPGDWSIYLQVTRGCDDHRDHAFPSEVHPTVFAMASPLKPPPAEWLENGVSTLTQRDPRWGRCDIKAITLLPNSLSRQQAKTAGAVEMIYLRDGVLTEGAASNIFVIRNGEVLTTPADERILHGITRQLVLHLARQADLPVREIDIPEATLRSADELWMTSSTRAVIPITRLDGAAVGHGQPGPMYRRMVTLWEEALARWRSGATIMA</sequence>
<dbReference type="SUPFAM" id="SSF56752">
    <property type="entry name" value="D-aminoacid aminotransferase-like PLP-dependent enzymes"/>
    <property type="match status" value="1"/>
</dbReference>
<dbReference type="Proteomes" id="UP000297890">
    <property type="component" value="Unassembled WGS sequence"/>
</dbReference>
<accession>A0A4Z0F926</accession>
<evidence type="ECO:0000256" key="7">
    <source>
        <dbReference type="ARBA" id="ARBA00049529"/>
    </source>
</evidence>
<keyword evidence="13" id="KW-0032">Aminotransferase</keyword>
<dbReference type="InterPro" id="IPR043132">
    <property type="entry name" value="BCAT-like_C"/>
</dbReference>
<dbReference type="EC" id="4.1.3.38" evidence="6"/>
<dbReference type="GO" id="GO:0008483">
    <property type="term" value="F:transaminase activity"/>
    <property type="evidence" value="ECO:0007669"/>
    <property type="project" value="UniProtKB-KW"/>
</dbReference>
<reference evidence="13 14" key="1">
    <citation type="journal article" date="2019" name="ISME J.">
        <title>Candidatus Macondimonas diazotrophica, a novel gammaproteobacterial genus dominating crude-oil-contaminated coastal sediments.</title>
        <authorList>
            <person name="Karthikeyan S."/>
            <person name="Konstantinidis K."/>
        </authorList>
    </citation>
    <scope>NUCLEOTIDE SEQUENCE [LARGE SCALE GENOMIC DNA]</scope>
    <source>
        <strain evidence="13 14">KTK01</strain>
    </source>
</reference>
<dbReference type="GO" id="GO:0046656">
    <property type="term" value="P:folic acid biosynthetic process"/>
    <property type="evidence" value="ECO:0007669"/>
    <property type="project" value="UniProtKB-KW"/>
</dbReference>
<comment type="similarity">
    <text evidence="2 11">Belongs to the class-IV pyridoxal-phosphate-dependent aminotransferase family.</text>
</comment>
<keyword evidence="3 12" id="KW-0663">Pyridoxal phosphate</keyword>
<dbReference type="GO" id="GO:0008696">
    <property type="term" value="F:4-amino-4-deoxychorismate lyase activity"/>
    <property type="evidence" value="ECO:0007669"/>
    <property type="project" value="UniProtKB-EC"/>
</dbReference>
<dbReference type="OrthoDB" id="21319at2"/>
<dbReference type="CDD" id="cd01558">
    <property type="entry name" value="D-AAT_like"/>
    <property type="match status" value="1"/>
</dbReference>
<keyword evidence="14" id="KW-1185">Reference proteome</keyword>
<dbReference type="InterPro" id="IPR018300">
    <property type="entry name" value="Aminotrans_IV_CS"/>
</dbReference>
<organism evidence="13 14">
    <name type="scientific">Candidatus Macondimonas diazotrophica</name>
    <dbReference type="NCBI Taxonomy" id="2305248"/>
    <lineage>
        <taxon>Bacteria</taxon>
        <taxon>Pseudomonadati</taxon>
        <taxon>Pseudomonadota</taxon>
        <taxon>Gammaproteobacteria</taxon>
        <taxon>Chromatiales</taxon>
        <taxon>Ectothiorhodospiraceae</taxon>
        <taxon>Candidatus Macondimonas</taxon>
    </lineage>
</organism>
<dbReference type="InterPro" id="IPR043131">
    <property type="entry name" value="BCAT-like_N"/>
</dbReference>
<comment type="catalytic activity">
    <reaction evidence="7">
        <text>4-amino-4-deoxychorismate = 4-aminobenzoate + pyruvate + H(+)</text>
        <dbReference type="Rhea" id="RHEA:16201"/>
        <dbReference type="ChEBI" id="CHEBI:15361"/>
        <dbReference type="ChEBI" id="CHEBI:15378"/>
        <dbReference type="ChEBI" id="CHEBI:17836"/>
        <dbReference type="ChEBI" id="CHEBI:58406"/>
        <dbReference type="EC" id="4.1.3.38"/>
    </reaction>
</comment>
<proteinExistence type="inferred from homology"/>
<gene>
    <name evidence="13" type="ORF">E4680_10230</name>
</gene>
<evidence type="ECO:0000256" key="9">
    <source>
        <dbReference type="ARBA" id="ARBA00069174"/>
    </source>
</evidence>
<dbReference type="FunFam" id="3.20.10.10:FF:000002">
    <property type="entry name" value="D-alanine aminotransferase"/>
    <property type="match status" value="1"/>
</dbReference>
<evidence type="ECO:0000256" key="1">
    <source>
        <dbReference type="ARBA" id="ARBA00001933"/>
    </source>
</evidence>
<evidence type="ECO:0000256" key="10">
    <source>
        <dbReference type="ARBA" id="ARBA00080135"/>
    </source>
</evidence>
<evidence type="ECO:0000256" key="4">
    <source>
        <dbReference type="ARBA" id="ARBA00022909"/>
    </source>
</evidence>
<evidence type="ECO:0000256" key="11">
    <source>
        <dbReference type="RuleBase" id="RU004106"/>
    </source>
</evidence>
<dbReference type="InterPro" id="IPR036038">
    <property type="entry name" value="Aminotransferase-like"/>
</dbReference>
<comment type="pathway">
    <text evidence="5">Cofactor biosynthesis; tetrahydrofolate biosynthesis; 4-aminobenzoate from chorismate: step 2/2.</text>
</comment>
<comment type="function">
    <text evidence="8">Involved in the biosynthesis of p-aminobenzoate (PABA), a precursor of tetrahydrofolate. Converts 4-amino-4-deoxychorismate into 4-aminobenzoate (PABA) and pyruvate.</text>
</comment>
<dbReference type="PROSITE" id="PS00770">
    <property type="entry name" value="AA_TRANSFER_CLASS_4"/>
    <property type="match status" value="1"/>
</dbReference>
<dbReference type="PANTHER" id="PTHR42743">
    <property type="entry name" value="AMINO-ACID AMINOTRANSFERASE"/>
    <property type="match status" value="1"/>
</dbReference>
<protein>
    <recommendedName>
        <fullName evidence="9">Aminodeoxychorismate lyase</fullName>
        <ecNumber evidence="6">4.1.3.38</ecNumber>
    </recommendedName>
    <alternativeName>
        <fullName evidence="10">4-amino-4-deoxychorismate lyase</fullName>
    </alternativeName>
</protein>
<dbReference type="InterPro" id="IPR001544">
    <property type="entry name" value="Aminotrans_IV"/>
</dbReference>
<dbReference type="AlphaFoldDB" id="A0A4Z0F926"/>
<evidence type="ECO:0000313" key="14">
    <source>
        <dbReference type="Proteomes" id="UP000297890"/>
    </source>
</evidence>
<evidence type="ECO:0000256" key="12">
    <source>
        <dbReference type="RuleBase" id="RU004516"/>
    </source>
</evidence>
<evidence type="ECO:0000256" key="6">
    <source>
        <dbReference type="ARBA" id="ARBA00035676"/>
    </source>
</evidence>
<name>A0A4Z0F926_9GAMM</name>